<feature type="transmembrane region" description="Helical" evidence="6">
    <location>
        <begin position="350"/>
        <end position="370"/>
    </location>
</feature>
<dbReference type="AlphaFoldDB" id="A0A9P7HW60"/>
<comment type="similarity">
    <text evidence="2">Belongs to the TMEM19 family.</text>
</comment>
<evidence type="ECO:0000313" key="7">
    <source>
        <dbReference type="EMBL" id="KAG5766672.1"/>
    </source>
</evidence>
<evidence type="ECO:0000256" key="2">
    <source>
        <dbReference type="ARBA" id="ARBA00009012"/>
    </source>
</evidence>
<evidence type="ECO:0008006" key="9">
    <source>
        <dbReference type="Google" id="ProtNLM"/>
    </source>
</evidence>
<reference evidence="7" key="1">
    <citation type="journal article" date="2020" name="bioRxiv">
        <title>Historical genomics reveals the evolutionary mechanisms behind multiple outbreaks of the host-specific coffee wilt pathogen Fusarium xylarioides.</title>
        <authorList>
            <person name="Peck D."/>
            <person name="Nowell R.W."/>
            <person name="Flood J."/>
            <person name="Ryan M.J."/>
            <person name="Barraclough T.G."/>
        </authorList>
    </citation>
    <scope>NUCLEOTIDE SEQUENCE</scope>
    <source>
        <strain evidence="7">IMI 127659i</strain>
    </source>
</reference>
<accession>A0A9P7HW60</accession>
<proteinExistence type="inferred from homology"/>
<evidence type="ECO:0000256" key="1">
    <source>
        <dbReference type="ARBA" id="ARBA00004141"/>
    </source>
</evidence>
<feature type="transmembrane region" description="Helical" evidence="6">
    <location>
        <begin position="183"/>
        <end position="206"/>
    </location>
</feature>
<evidence type="ECO:0000313" key="8">
    <source>
        <dbReference type="Proteomes" id="UP000750502"/>
    </source>
</evidence>
<dbReference type="EMBL" id="JADFTT010000148">
    <property type="protein sequence ID" value="KAG5766672.1"/>
    <property type="molecule type" value="Genomic_DNA"/>
</dbReference>
<dbReference type="PANTHER" id="PTHR13353:SF5">
    <property type="entry name" value="TRANSMEMBRANE PROTEIN 19"/>
    <property type="match status" value="1"/>
</dbReference>
<dbReference type="Proteomes" id="UP000750502">
    <property type="component" value="Unassembled WGS sequence"/>
</dbReference>
<gene>
    <name evidence="7" type="ORF">H9Q72_005281</name>
</gene>
<evidence type="ECO:0000256" key="4">
    <source>
        <dbReference type="ARBA" id="ARBA00022989"/>
    </source>
</evidence>
<name>A0A9P7HW60_9HYPO</name>
<evidence type="ECO:0000256" key="5">
    <source>
        <dbReference type="ARBA" id="ARBA00023136"/>
    </source>
</evidence>
<keyword evidence="5 6" id="KW-0472">Membrane</keyword>
<comment type="subcellular location">
    <subcellularLocation>
        <location evidence="1">Membrane</location>
        <topology evidence="1">Multi-pass membrane protein</topology>
    </subcellularLocation>
</comment>
<keyword evidence="3 6" id="KW-0812">Transmembrane</keyword>
<dbReference type="PANTHER" id="PTHR13353">
    <property type="entry name" value="TRANSMEMBRANE PROTEIN 19"/>
    <property type="match status" value="1"/>
</dbReference>
<organism evidence="7 8">
    <name type="scientific">Fusarium xylarioides</name>
    <dbReference type="NCBI Taxonomy" id="221167"/>
    <lineage>
        <taxon>Eukaryota</taxon>
        <taxon>Fungi</taxon>
        <taxon>Dikarya</taxon>
        <taxon>Ascomycota</taxon>
        <taxon>Pezizomycotina</taxon>
        <taxon>Sordariomycetes</taxon>
        <taxon>Hypocreomycetidae</taxon>
        <taxon>Hypocreales</taxon>
        <taxon>Nectriaceae</taxon>
        <taxon>Fusarium</taxon>
        <taxon>Fusarium fujikuroi species complex</taxon>
    </lineage>
</organism>
<protein>
    <recommendedName>
        <fullName evidence="9">Transmembrane protein 19</fullName>
    </recommendedName>
</protein>
<keyword evidence="8" id="KW-1185">Reference proteome</keyword>
<reference evidence="7" key="2">
    <citation type="submission" date="2020-10" db="EMBL/GenBank/DDBJ databases">
        <authorList>
            <person name="Peck L.D."/>
            <person name="Nowell R.W."/>
            <person name="Flood J."/>
            <person name="Ryan M.J."/>
            <person name="Barraclough T.G."/>
        </authorList>
    </citation>
    <scope>NUCLEOTIDE SEQUENCE</scope>
    <source>
        <strain evidence="7">IMI 127659i</strain>
    </source>
</reference>
<evidence type="ECO:0000256" key="3">
    <source>
        <dbReference type="ARBA" id="ARBA00022692"/>
    </source>
</evidence>
<sequence length="380" mass="40400">MRLLYALPATCALIYRAKSRNSLTPAGIFAATLTAAAHAYHPWNLPFALLCVFFLAGTRVTHIKEGIKANYTLRSKGTSGGEGPRTHVQVLANSLMASVLSILHANQLRKREAAFADPNTPDPTGSLCFSWGGDLLVVGIIANYAAVAADTFSSELGILSSGQPRLITSPTLRKVPRGTNGGVTLLGLGAGLLGSMIIVTTSMIFLPSCSEESSQTPAGGAPWTMLERRKFMGFMVLWGALGSVLDSFLGGLFQRSVRDVRSGKIVEGEGGNRVLVAESATDAAGHSTVKTEAMQSEAKEKLGGSAIVDDDDAHAGVYDHKDRHRKSSFGDQRPSRAIENGWDLLDNNDVNFLMAVTMSVGGMAVASWYWDVPIQSVMGV</sequence>
<evidence type="ECO:0000256" key="6">
    <source>
        <dbReference type="SAM" id="Phobius"/>
    </source>
</evidence>
<keyword evidence="4 6" id="KW-1133">Transmembrane helix</keyword>
<feature type="transmembrane region" description="Helical" evidence="6">
    <location>
        <begin position="231"/>
        <end position="253"/>
    </location>
</feature>
<dbReference type="InterPro" id="IPR002794">
    <property type="entry name" value="DUF92_TMEM19"/>
</dbReference>
<dbReference type="GO" id="GO:0016020">
    <property type="term" value="C:membrane"/>
    <property type="evidence" value="ECO:0007669"/>
    <property type="project" value="UniProtKB-SubCell"/>
</dbReference>
<feature type="transmembrane region" description="Helical" evidence="6">
    <location>
        <begin position="43"/>
        <end position="61"/>
    </location>
</feature>
<comment type="caution">
    <text evidence="7">The sequence shown here is derived from an EMBL/GenBank/DDBJ whole genome shotgun (WGS) entry which is preliminary data.</text>
</comment>
<dbReference type="Pfam" id="PF01940">
    <property type="entry name" value="DUF92"/>
    <property type="match status" value="1"/>
</dbReference>
<dbReference type="OrthoDB" id="30881at2759"/>